<protein>
    <recommendedName>
        <fullName evidence="7">Gamma tubulin complex component C-terminal domain-containing protein</fullName>
    </recommendedName>
</protein>
<dbReference type="GO" id="GO:0005874">
    <property type="term" value="C:microtubule"/>
    <property type="evidence" value="ECO:0007669"/>
    <property type="project" value="UniProtKB-KW"/>
</dbReference>
<evidence type="ECO:0000256" key="4">
    <source>
        <dbReference type="ARBA" id="ARBA00022701"/>
    </source>
</evidence>
<evidence type="ECO:0000313" key="9">
    <source>
        <dbReference type="Proteomes" id="UP001211907"/>
    </source>
</evidence>
<evidence type="ECO:0000256" key="3">
    <source>
        <dbReference type="ARBA" id="ARBA00022490"/>
    </source>
</evidence>
<evidence type="ECO:0000256" key="1">
    <source>
        <dbReference type="ARBA" id="ARBA00004245"/>
    </source>
</evidence>
<evidence type="ECO:0000256" key="2">
    <source>
        <dbReference type="ARBA" id="ARBA00010337"/>
    </source>
</evidence>
<gene>
    <name evidence="8" type="ORF">HK100_012320</name>
</gene>
<comment type="similarity">
    <text evidence="2">Belongs to the TUBGCP family.</text>
</comment>
<dbReference type="Pfam" id="PF04130">
    <property type="entry name" value="GCP_C_terminal"/>
    <property type="match status" value="1"/>
</dbReference>
<accession>A0AAD5T8A8</accession>
<comment type="subcellular location">
    <subcellularLocation>
        <location evidence="1">Cytoplasm</location>
        <location evidence="1">Cytoskeleton</location>
    </subcellularLocation>
</comment>
<dbReference type="GO" id="GO:0007020">
    <property type="term" value="P:microtubule nucleation"/>
    <property type="evidence" value="ECO:0007669"/>
    <property type="project" value="UniProtKB-ARBA"/>
</dbReference>
<reference evidence="8" key="1">
    <citation type="submission" date="2020-05" db="EMBL/GenBank/DDBJ databases">
        <title>Phylogenomic resolution of chytrid fungi.</title>
        <authorList>
            <person name="Stajich J.E."/>
            <person name="Amses K."/>
            <person name="Simmons R."/>
            <person name="Seto K."/>
            <person name="Myers J."/>
            <person name="Bonds A."/>
            <person name="Quandt C.A."/>
            <person name="Barry K."/>
            <person name="Liu P."/>
            <person name="Grigoriev I."/>
            <person name="Longcore J.E."/>
            <person name="James T.Y."/>
        </authorList>
    </citation>
    <scope>NUCLEOTIDE SEQUENCE</scope>
    <source>
        <strain evidence="8">JEL0513</strain>
    </source>
</reference>
<feature type="domain" description="Gamma tubulin complex component C-terminal" evidence="7">
    <location>
        <begin position="662"/>
        <end position="883"/>
    </location>
</feature>
<keyword evidence="5" id="KW-0206">Cytoskeleton</keyword>
<dbReference type="EMBL" id="JADGJH010000087">
    <property type="protein sequence ID" value="KAJ3138782.1"/>
    <property type="molecule type" value="Genomic_DNA"/>
</dbReference>
<keyword evidence="4" id="KW-0493">Microtubule</keyword>
<dbReference type="Proteomes" id="UP001211907">
    <property type="component" value="Unassembled WGS sequence"/>
</dbReference>
<keyword evidence="3" id="KW-0963">Cytoplasm</keyword>
<evidence type="ECO:0000313" key="8">
    <source>
        <dbReference type="EMBL" id="KAJ3138782.1"/>
    </source>
</evidence>
<dbReference type="GO" id="GO:0005816">
    <property type="term" value="C:spindle pole body"/>
    <property type="evidence" value="ECO:0007669"/>
    <property type="project" value="UniProtKB-ARBA"/>
</dbReference>
<dbReference type="GO" id="GO:0043015">
    <property type="term" value="F:gamma-tubulin binding"/>
    <property type="evidence" value="ECO:0007669"/>
    <property type="project" value="InterPro"/>
</dbReference>
<evidence type="ECO:0000256" key="6">
    <source>
        <dbReference type="SAM" id="Coils"/>
    </source>
</evidence>
<organism evidence="8 9">
    <name type="scientific">Physocladia obscura</name>
    <dbReference type="NCBI Taxonomy" id="109957"/>
    <lineage>
        <taxon>Eukaryota</taxon>
        <taxon>Fungi</taxon>
        <taxon>Fungi incertae sedis</taxon>
        <taxon>Chytridiomycota</taxon>
        <taxon>Chytridiomycota incertae sedis</taxon>
        <taxon>Chytridiomycetes</taxon>
        <taxon>Chytridiales</taxon>
        <taxon>Chytriomycetaceae</taxon>
        <taxon>Physocladia</taxon>
    </lineage>
</organism>
<dbReference type="AlphaFoldDB" id="A0AAD5T8A8"/>
<feature type="coiled-coil region" evidence="6">
    <location>
        <begin position="326"/>
        <end position="353"/>
    </location>
</feature>
<evidence type="ECO:0000259" key="7">
    <source>
        <dbReference type="Pfam" id="PF04130"/>
    </source>
</evidence>
<keyword evidence="6" id="KW-0175">Coiled coil</keyword>
<comment type="caution">
    <text evidence="8">The sequence shown here is derived from an EMBL/GenBank/DDBJ whole genome shotgun (WGS) entry which is preliminary data.</text>
</comment>
<dbReference type="InterPro" id="IPR040457">
    <property type="entry name" value="GCP_C"/>
</dbReference>
<dbReference type="GO" id="GO:0000930">
    <property type="term" value="C:gamma-tubulin complex"/>
    <property type="evidence" value="ECO:0007669"/>
    <property type="project" value="UniProtKB-ARBA"/>
</dbReference>
<dbReference type="InterPro" id="IPR042241">
    <property type="entry name" value="GCP_C_sf"/>
</dbReference>
<sequence>MSIGVSSSFFVYDMVSKRFIIPERPDLRLIATNRQSIRSILRHFAAMGTNFARLEHQVNSYALSNLAEYSIEPFAYFLASLARISGCCVFESEEFREDNLTASAINLPPANDLISRLYETIICLELSCPNYGTKEDILREILVTFFSRASKPFINLLSTLVGLNCKDSDETNSQIAFFSDLDTALLQIKDSTPSFILQNLVESASHSGHCLQLLRKCSPQHPLLISDLRNNFHLTISIKQADAKLYRSFIAKHMKLYVRDIIDRETRLKAFHGRKVSERQSELIRLQENRKLALQSYKPTSNSKANGAKKMRWKLQVDSFLVDLAAYREHQELQRIEEEAKILRNQAEQEEIQRAREVEIRVAIEAEYSIKMKDLELKSMKADWKIKRGNLVDQRHNILKDQEFFTELSVENETDFDLAHQEEVFADLESEIAGNTVTLFEELSRKEEIKTITQTEAEETMVALTLDQLNALEDNEAKASKIQTETKAEVKDNLLLVDQIDNATPFSNIVFEENASSDILRPTSEKVNSSTDKSLCSCHGIVEYLCPIPSLKLAQLTQNTELLEGSSLDILLEMTLYKAVNIRCDLISRETLLVFIRDLKLQNELVMVGKGFFLQDFDFTDYVIAHISKTGSFVKEPSILNDVYTRFKLADAVKLIIPNCSITLIYSPPPFLNYILDSDALKKFELFFAVFLRTRYCLAALNNFDLSALHRSIKISCLRFRMYSLEFVSSIYRYFQEIALEPWQKFIEYLSVFEKSALYGYDTKGGRTNELKYNSQLKITDLKSLKYFQGKALDEICWRMLLSKEHKPIFTILMEIFDEICAICETMKISGVFDSANLQIQKRIEVFVKVIVKMKHLETAENGIHESDCFYSLLTLINFSKFYSKDD</sequence>
<dbReference type="Gene3D" id="1.20.120.1900">
    <property type="entry name" value="Gamma-tubulin complex, C-terminal domain"/>
    <property type="match status" value="1"/>
</dbReference>
<proteinExistence type="inferred from homology"/>
<evidence type="ECO:0000256" key="5">
    <source>
        <dbReference type="ARBA" id="ARBA00023212"/>
    </source>
</evidence>
<keyword evidence="9" id="KW-1185">Reference proteome</keyword>
<name>A0AAD5T8A8_9FUNG</name>